<name>A0A453QEL8_AEGTS</name>
<dbReference type="EnsemblPlants" id="AET7Gv20079800.13">
    <property type="protein sequence ID" value="AET7Gv20079800.13"/>
    <property type="gene ID" value="AET7Gv20079800"/>
</dbReference>
<feature type="compositionally biased region" description="Pro residues" evidence="1">
    <location>
        <begin position="42"/>
        <end position="56"/>
    </location>
</feature>
<organism evidence="2 3">
    <name type="scientific">Aegilops tauschii subsp. strangulata</name>
    <name type="common">Goatgrass</name>
    <dbReference type="NCBI Taxonomy" id="200361"/>
    <lineage>
        <taxon>Eukaryota</taxon>
        <taxon>Viridiplantae</taxon>
        <taxon>Streptophyta</taxon>
        <taxon>Embryophyta</taxon>
        <taxon>Tracheophyta</taxon>
        <taxon>Spermatophyta</taxon>
        <taxon>Magnoliopsida</taxon>
        <taxon>Liliopsida</taxon>
        <taxon>Poales</taxon>
        <taxon>Poaceae</taxon>
        <taxon>BOP clade</taxon>
        <taxon>Pooideae</taxon>
        <taxon>Triticodae</taxon>
        <taxon>Triticeae</taxon>
        <taxon>Triticinae</taxon>
        <taxon>Aegilops</taxon>
    </lineage>
</organism>
<feature type="region of interest" description="Disordered" evidence="1">
    <location>
        <begin position="36"/>
        <end position="59"/>
    </location>
</feature>
<sequence>PPSPTQSKPLTRTRSALPSRGRSLILSARLLNPGPLLQGKLPPRPLPFPPPLPPRGSSPAEFGRRAVAFWRGGPRIRWACRAVLDGSLRVN</sequence>
<dbReference type="AlphaFoldDB" id="A0A453QEL8"/>
<reference evidence="2" key="5">
    <citation type="journal article" date="2021" name="G3 (Bethesda)">
        <title>Aegilops tauschii genome assembly Aet v5.0 features greater sequence contiguity and improved annotation.</title>
        <authorList>
            <person name="Wang L."/>
            <person name="Zhu T."/>
            <person name="Rodriguez J.C."/>
            <person name="Deal K.R."/>
            <person name="Dubcovsky J."/>
            <person name="McGuire P.E."/>
            <person name="Lux T."/>
            <person name="Spannagl M."/>
            <person name="Mayer K.F.X."/>
            <person name="Baldrich P."/>
            <person name="Meyers B.C."/>
            <person name="Huo N."/>
            <person name="Gu Y.Q."/>
            <person name="Zhou H."/>
            <person name="Devos K.M."/>
            <person name="Bennetzen J.L."/>
            <person name="Unver T."/>
            <person name="Budak H."/>
            <person name="Gulick P.J."/>
            <person name="Galiba G."/>
            <person name="Kalapos B."/>
            <person name="Nelson D.R."/>
            <person name="Li P."/>
            <person name="You F.M."/>
            <person name="Luo M.C."/>
            <person name="Dvorak J."/>
        </authorList>
    </citation>
    <scope>NUCLEOTIDE SEQUENCE [LARGE SCALE GENOMIC DNA]</scope>
    <source>
        <strain evidence="2">cv. AL8/78</strain>
    </source>
</reference>
<dbReference type="Gramene" id="AET7Gv20079800.13">
    <property type="protein sequence ID" value="AET7Gv20079800.13"/>
    <property type="gene ID" value="AET7Gv20079800"/>
</dbReference>
<reference evidence="2" key="4">
    <citation type="submission" date="2019-03" db="UniProtKB">
        <authorList>
            <consortium name="EnsemblPlants"/>
        </authorList>
    </citation>
    <scope>IDENTIFICATION</scope>
</reference>
<reference evidence="3" key="2">
    <citation type="journal article" date="2017" name="Nat. Plants">
        <title>The Aegilops tauschii genome reveals multiple impacts of transposons.</title>
        <authorList>
            <person name="Zhao G."/>
            <person name="Zou C."/>
            <person name="Li K."/>
            <person name="Wang K."/>
            <person name="Li T."/>
            <person name="Gao L."/>
            <person name="Zhang X."/>
            <person name="Wang H."/>
            <person name="Yang Z."/>
            <person name="Liu X."/>
            <person name="Jiang W."/>
            <person name="Mao L."/>
            <person name="Kong X."/>
            <person name="Jiao Y."/>
            <person name="Jia J."/>
        </authorList>
    </citation>
    <scope>NUCLEOTIDE SEQUENCE [LARGE SCALE GENOMIC DNA]</scope>
    <source>
        <strain evidence="3">cv. AL8/78</strain>
    </source>
</reference>
<accession>A0A453QEL8</accession>
<evidence type="ECO:0000313" key="2">
    <source>
        <dbReference type="EnsemblPlants" id="AET7Gv20079800.13"/>
    </source>
</evidence>
<evidence type="ECO:0000256" key="1">
    <source>
        <dbReference type="SAM" id="MobiDB-lite"/>
    </source>
</evidence>
<dbReference type="Proteomes" id="UP000015105">
    <property type="component" value="Chromosome 7D"/>
</dbReference>
<proteinExistence type="predicted"/>
<reference evidence="2" key="3">
    <citation type="journal article" date="2017" name="Nature">
        <title>Genome sequence of the progenitor of the wheat D genome Aegilops tauschii.</title>
        <authorList>
            <person name="Luo M.C."/>
            <person name="Gu Y.Q."/>
            <person name="Puiu D."/>
            <person name="Wang H."/>
            <person name="Twardziok S.O."/>
            <person name="Deal K.R."/>
            <person name="Huo N."/>
            <person name="Zhu T."/>
            <person name="Wang L."/>
            <person name="Wang Y."/>
            <person name="McGuire P.E."/>
            <person name="Liu S."/>
            <person name="Long H."/>
            <person name="Ramasamy R.K."/>
            <person name="Rodriguez J.C."/>
            <person name="Van S.L."/>
            <person name="Yuan L."/>
            <person name="Wang Z."/>
            <person name="Xia Z."/>
            <person name="Xiao L."/>
            <person name="Anderson O.D."/>
            <person name="Ouyang S."/>
            <person name="Liang Y."/>
            <person name="Zimin A.V."/>
            <person name="Pertea G."/>
            <person name="Qi P."/>
            <person name="Bennetzen J.L."/>
            <person name="Dai X."/>
            <person name="Dawson M.W."/>
            <person name="Muller H.G."/>
            <person name="Kugler K."/>
            <person name="Rivarola-Duarte L."/>
            <person name="Spannagl M."/>
            <person name="Mayer K.F.X."/>
            <person name="Lu F.H."/>
            <person name="Bevan M.W."/>
            <person name="Leroy P."/>
            <person name="Li P."/>
            <person name="You F.M."/>
            <person name="Sun Q."/>
            <person name="Liu Z."/>
            <person name="Lyons E."/>
            <person name="Wicker T."/>
            <person name="Salzberg S.L."/>
            <person name="Devos K.M."/>
            <person name="Dvorak J."/>
        </authorList>
    </citation>
    <scope>NUCLEOTIDE SEQUENCE [LARGE SCALE GENOMIC DNA]</scope>
    <source>
        <strain evidence="2">cv. AL8/78</strain>
    </source>
</reference>
<evidence type="ECO:0000313" key="3">
    <source>
        <dbReference type="Proteomes" id="UP000015105"/>
    </source>
</evidence>
<protein>
    <submittedName>
        <fullName evidence="2">Uncharacterized protein</fullName>
    </submittedName>
</protein>
<reference evidence="3" key="1">
    <citation type="journal article" date="2014" name="Science">
        <title>Ancient hybridizations among the ancestral genomes of bread wheat.</title>
        <authorList>
            <consortium name="International Wheat Genome Sequencing Consortium,"/>
            <person name="Marcussen T."/>
            <person name="Sandve S.R."/>
            <person name="Heier L."/>
            <person name="Spannagl M."/>
            <person name="Pfeifer M."/>
            <person name="Jakobsen K.S."/>
            <person name="Wulff B.B."/>
            <person name="Steuernagel B."/>
            <person name="Mayer K.F."/>
            <person name="Olsen O.A."/>
        </authorList>
    </citation>
    <scope>NUCLEOTIDE SEQUENCE [LARGE SCALE GENOMIC DNA]</scope>
    <source>
        <strain evidence="3">cv. AL8/78</strain>
    </source>
</reference>
<keyword evidence="3" id="KW-1185">Reference proteome</keyword>